<feature type="domain" description="HTH marR-type" evidence="2">
    <location>
        <begin position="23"/>
        <end position="124"/>
    </location>
</feature>
<dbReference type="RefSeq" id="WP_310266710.1">
    <property type="nucleotide sequence ID" value="NZ_JAVDXU010000002.1"/>
</dbReference>
<comment type="caution">
    <text evidence="3">The sequence shown here is derived from an EMBL/GenBank/DDBJ whole genome shotgun (WGS) entry which is preliminary data.</text>
</comment>
<dbReference type="InterPro" id="IPR000835">
    <property type="entry name" value="HTH_MarR-typ"/>
</dbReference>
<dbReference type="InterPro" id="IPR036388">
    <property type="entry name" value="WH-like_DNA-bd_sf"/>
</dbReference>
<evidence type="ECO:0000313" key="4">
    <source>
        <dbReference type="Proteomes" id="UP001180453"/>
    </source>
</evidence>
<keyword evidence="4" id="KW-1185">Reference proteome</keyword>
<dbReference type="EMBL" id="JAVDXU010000002">
    <property type="protein sequence ID" value="MDR7270627.1"/>
    <property type="molecule type" value="Genomic_DNA"/>
</dbReference>
<evidence type="ECO:0000259" key="2">
    <source>
        <dbReference type="SMART" id="SM00347"/>
    </source>
</evidence>
<dbReference type="GO" id="GO:0003677">
    <property type="term" value="F:DNA binding"/>
    <property type="evidence" value="ECO:0007669"/>
    <property type="project" value="UniProtKB-KW"/>
</dbReference>
<dbReference type="SUPFAM" id="SSF46785">
    <property type="entry name" value="Winged helix' DNA-binding domain"/>
    <property type="match status" value="1"/>
</dbReference>
<dbReference type="InterPro" id="IPR036390">
    <property type="entry name" value="WH_DNA-bd_sf"/>
</dbReference>
<sequence>MTRPGLGTQLRTLLELLDGELESIYTEEGLDYRPRFTPVLRALLDESPLTVGQIAAKAGISQPAATQTLNLMLARDWVEPQADPADARRRLYAPSAKAREALPKLQAIWAATGGAARGLDAELSTPLSALLDEAIAALRARSFPQRRRDAAAALSRRPKKEKP</sequence>
<dbReference type="SMART" id="SM00347">
    <property type="entry name" value="HTH_MARR"/>
    <property type="match status" value="1"/>
</dbReference>
<reference evidence="3 4" key="1">
    <citation type="submission" date="2023-07" db="EMBL/GenBank/DDBJ databases">
        <title>Sorghum-associated microbial communities from plants grown in Nebraska, USA.</title>
        <authorList>
            <person name="Schachtman D."/>
        </authorList>
    </citation>
    <scope>NUCLEOTIDE SEQUENCE [LARGE SCALE GENOMIC DNA]</scope>
    <source>
        <strain evidence="3 4">BE314</strain>
    </source>
</reference>
<evidence type="ECO:0000313" key="3">
    <source>
        <dbReference type="EMBL" id="MDR7270627.1"/>
    </source>
</evidence>
<keyword evidence="3" id="KW-0238">DNA-binding</keyword>
<protein>
    <submittedName>
        <fullName evidence="3">DNA-binding MarR family transcriptional regulator</fullName>
    </submittedName>
</protein>
<dbReference type="Proteomes" id="UP001180453">
    <property type="component" value="Unassembled WGS sequence"/>
</dbReference>
<accession>A0ABU1YP41</accession>
<proteinExistence type="predicted"/>
<dbReference type="Pfam" id="PF12802">
    <property type="entry name" value="MarR_2"/>
    <property type="match status" value="1"/>
</dbReference>
<evidence type="ECO:0000256" key="1">
    <source>
        <dbReference type="SAM" id="MobiDB-lite"/>
    </source>
</evidence>
<feature type="region of interest" description="Disordered" evidence="1">
    <location>
        <begin position="144"/>
        <end position="163"/>
    </location>
</feature>
<gene>
    <name evidence="3" type="ORF">J2X20_003285</name>
</gene>
<name>A0ABU1YP41_ROSSA</name>
<organism evidence="3 4">
    <name type="scientific">Roseateles saccharophilus</name>
    <name type="common">Pseudomonas saccharophila</name>
    <dbReference type="NCBI Taxonomy" id="304"/>
    <lineage>
        <taxon>Bacteria</taxon>
        <taxon>Pseudomonadati</taxon>
        <taxon>Pseudomonadota</taxon>
        <taxon>Betaproteobacteria</taxon>
        <taxon>Burkholderiales</taxon>
        <taxon>Sphaerotilaceae</taxon>
        <taxon>Roseateles</taxon>
    </lineage>
</organism>
<dbReference type="Gene3D" id="1.10.10.10">
    <property type="entry name" value="Winged helix-like DNA-binding domain superfamily/Winged helix DNA-binding domain"/>
    <property type="match status" value="1"/>
</dbReference>